<evidence type="ECO:0000259" key="3">
    <source>
        <dbReference type="Pfam" id="PF20146"/>
    </source>
</evidence>
<protein>
    <submittedName>
        <fullName evidence="4">Nose resistant to fluoxetine protein 6-like</fullName>
    </submittedName>
</protein>
<dbReference type="InterPro" id="IPR052728">
    <property type="entry name" value="O2_lipid_transport_reg"/>
</dbReference>
<dbReference type="GO" id="GO:0016747">
    <property type="term" value="F:acyltransferase activity, transferring groups other than amino-acyl groups"/>
    <property type="evidence" value="ECO:0007669"/>
    <property type="project" value="InterPro"/>
</dbReference>
<gene>
    <name evidence="4" type="ORF">BDFB_013374</name>
</gene>
<proteinExistence type="predicted"/>
<feature type="transmembrane region" description="Helical" evidence="1">
    <location>
        <begin position="150"/>
        <end position="172"/>
    </location>
</feature>
<feature type="transmembrane region" description="Helical" evidence="1">
    <location>
        <begin position="216"/>
        <end position="235"/>
    </location>
</feature>
<evidence type="ECO:0000313" key="5">
    <source>
        <dbReference type="Proteomes" id="UP000292052"/>
    </source>
</evidence>
<comment type="caution">
    <text evidence="4">The sequence shown here is derived from an EMBL/GenBank/DDBJ whole genome shotgun (WGS) entry which is preliminary data.</text>
</comment>
<accession>A0A482W0K8</accession>
<dbReference type="PANTHER" id="PTHR11161:SF72">
    <property type="entry name" value="FI21449P1"/>
    <property type="match status" value="1"/>
</dbReference>
<keyword evidence="5" id="KW-1185">Reference proteome</keyword>
<keyword evidence="1" id="KW-1133">Transmembrane helix</keyword>
<dbReference type="InterPro" id="IPR002656">
    <property type="entry name" value="Acyl_transf_3_dom"/>
</dbReference>
<dbReference type="PANTHER" id="PTHR11161">
    <property type="entry name" value="O-ACYLTRANSFERASE"/>
    <property type="match status" value="1"/>
</dbReference>
<feature type="transmembrane region" description="Helical" evidence="1">
    <location>
        <begin position="396"/>
        <end position="418"/>
    </location>
</feature>
<name>A0A482W0K8_ASBVE</name>
<evidence type="ECO:0000313" key="4">
    <source>
        <dbReference type="EMBL" id="RZC38590.1"/>
    </source>
</evidence>
<dbReference type="Pfam" id="PF20146">
    <property type="entry name" value="NRF"/>
    <property type="match status" value="1"/>
</dbReference>
<dbReference type="EMBL" id="QDEB01041864">
    <property type="protein sequence ID" value="RZC38590.1"/>
    <property type="molecule type" value="Genomic_DNA"/>
</dbReference>
<dbReference type="InterPro" id="IPR006621">
    <property type="entry name" value="Nose-resist-to-fluoxetine_N"/>
</dbReference>
<dbReference type="Proteomes" id="UP000292052">
    <property type="component" value="Unassembled WGS sequence"/>
</dbReference>
<keyword evidence="1" id="KW-0472">Membrane</keyword>
<evidence type="ECO:0000256" key="1">
    <source>
        <dbReference type="SAM" id="Phobius"/>
    </source>
</evidence>
<dbReference type="Pfam" id="PF01757">
    <property type="entry name" value="Acyl_transf_3"/>
    <property type="match status" value="1"/>
</dbReference>
<keyword evidence="1" id="KW-0812">Transmembrane</keyword>
<feature type="domain" description="Acyltransferase 3" evidence="2">
    <location>
        <begin position="210"/>
        <end position="450"/>
    </location>
</feature>
<feature type="transmembrane region" description="Helical" evidence="1">
    <location>
        <begin position="255"/>
        <end position="281"/>
    </location>
</feature>
<feature type="transmembrane region" description="Helical" evidence="1">
    <location>
        <begin position="302"/>
        <end position="323"/>
    </location>
</feature>
<reference evidence="4 5" key="1">
    <citation type="submission" date="2017-03" db="EMBL/GenBank/DDBJ databases">
        <title>Genome of the blue death feigning beetle - Asbolus verrucosus.</title>
        <authorList>
            <person name="Rider S.D."/>
        </authorList>
    </citation>
    <scope>NUCLEOTIDE SEQUENCE [LARGE SCALE GENOMIC DNA]</scope>
    <source>
        <strain evidence="4">Butters</strain>
        <tissue evidence="4">Head and leg muscle</tissue>
    </source>
</reference>
<feature type="transmembrane region" description="Helical" evidence="1">
    <location>
        <begin position="372"/>
        <end position="389"/>
    </location>
</feature>
<feature type="domain" description="Nose resistant-to-fluoxetine protein N-terminal" evidence="3">
    <location>
        <begin position="3"/>
        <end position="117"/>
    </location>
</feature>
<evidence type="ECO:0000259" key="2">
    <source>
        <dbReference type="Pfam" id="PF01757"/>
    </source>
</evidence>
<dbReference type="OrthoDB" id="118951at2759"/>
<feature type="non-terminal residue" evidence="4">
    <location>
        <position position="456"/>
    </location>
</feature>
<dbReference type="AlphaFoldDB" id="A0A482W0K8"/>
<organism evidence="4 5">
    <name type="scientific">Asbolus verrucosus</name>
    <name type="common">Desert ironclad beetle</name>
    <dbReference type="NCBI Taxonomy" id="1661398"/>
    <lineage>
        <taxon>Eukaryota</taxon>
        <taxon>Metazoa</taxon>
        <taxon>Ecdysozoa</taxon>
        <taxon>Arthropoda</taxon>
        <taxon>Hexapoda</taxon>
        <taxon>Insecta</taxon>
        <taxon>Pterygota</taxon>
        <taxon>Neoptera</taxon>
        <taxon>Endopterygota</taxon>
        <taxon>Coleoptera</taxon>
        <taxon>Polyphaga</taxon>
        <taxon>Cucujiformia</taxon>
        <taxon>Tenebrionidae</taxon>
        <taxon>Pimeliinae</taxon>
        <taxon>Asbolus</taxon>
    </lineage>
</organism>
<sequence length="456" mass="52534">MSYSNVIDYGNFPECLSIDYEDQDGRIIGKFCGLSVIFVNIFLTPETKEILTSFNLDVNEPSVQTVPQQFNATISMDTFLKMDKQLRDVLIEDVPYVLSKYSMCVPNACTPREVSYFFLYGHLDQFSLIIFTDLPCETKESNTDFEWGDIVFIIFLVLIVLAMILSTIYDALCQNFKTEPYHPLLLSFSILYNGKKLLHISNNTTEQIQCFNGMRFISMMWVVAFHAVSVFQVGAVGLENYPEVVEWDSSWTSRYILSGLLAVDTFFFISGFLLAFSYLKTATKQGPVDQILKVPKMYLHRYLRLTPPVAAMYLVTITIFRFLGSGPTWTLISDLFKTTCKKQWWKFFLYIQNYTDPDNMCVNPMWYLSADMQMFILAPLVLIPTAMFIKKRFLHVIGGLIGLTVLCIICPMLIRYFVDEAAGNIYTSHERFTNFVIGITFGAFMRMKKEKPFIFS</sequence>